<feature type="domain" description="C2H2-type" evidence="11">
    <location>
        <begin position="422"/>
        <end position="449"/>
    </location>
</feature>
<evidence type="ECO:0000256" key="8">
    <source>
        <dbReference type="PROSITE-ProRule" id="PRU00042"/>
    </source>
</evidence>
<feature type="domain" description="C2H2-type" evidence="11">
    <location>
        <begin position="196"/>
        <end position="223"/>
    </location>
</feature>
<dbReference type="EMBL" id="JADWDJ010000007">
    <property type="protein sequence ID" value="KAG5278571.1"/>
    <property type="molecule type" value="Genomic_DNA"/>
</dbReference>
<dbReference type="GO" id="GO:0008270">
    <property type="term" value="F:zinc ion binding"/>
    <property type="evidence" value="ECO:0007669"/>
    <property type="project" value="UniProtKB-KW"/>
</dbReference>
<evidence type="ECO:0000256" key="9">
    <source>
        <dbReference type="SAM" id="Coils"/>
    </source>
</evidence>
<dbReference type="Pfam" id="PF00096">
    <property type="entry name" value="zf-C2H2"/>
    <property type="match status" value="5"/>
</dbReference>
<feature type="domain" description="C2H2-type" evidence="11">
    <location>
        <begin position="394"/>
        <end position="421"/>
    </location>
</feature>
<accession>A0AAV6GYL2</accession>
<evidence type="ECO:0000256" key="10">
    <source>
        <dbReference type="SAM" id="MobiDB-lite"/>
    </source>
</evidence>
<evidence type="ECO:0000256" key="7">
    <source>
        <dbReference type="ARBA" id="ARBA00023242"/>
    </source>
</evidence>
<dbReference type="PROSITE" id="PS50157">
    <property type="entry name" value="ZINC_FINGER_C2H2_2"/>
    <property type="match status" value="10"/>
</dbReference>
<keyword evidence="6" id="KW-0862">Zinc</keyword>
<comment type="similarity">
    <text evidence="2">Belongs to the krueppel C2H2-type zinc-finger protein family.</text>
</comment>
<dbReference type="GO" id="GO:0045596">
    <property type="term" value="P:negative regulation of cell differentiation"/>
    <property type="evidence" value="ECO:0007669"/>
    <property type="project" value="UniProtKB-ARBA"/>
</dbReference>
<gene>
    <name evidence="12" type="ORF">AALO_G00100410</name>
</gene>
<feature type="domain" description="C2H2-type" evidence="11">
    <location>
        <begin position="310"/>
        <end position="337"/>
    </location>
</feature>
<evidence type="ECO:0000313" key="12">
    <source>
        <dbReference type="EMBL" id="KAG5278571.1"/>
    </source>
</evidence>
<reference evidence="12" key="1">
    <citation type="submission" date="2020-10" db="EMBL/GenBank/DDBJ databases">
        <title>Chromosome-scale genome assembly of the Allis shad, Alosa alosa.</title>
        <authorList>
            <person name="Margot Z."/>
            <person name="Christophe K."/>
            <person name="Cabau C."/>
            <person name="Louis A."/>
            <person name="Berthelot C."/>
            <person name="Parey E."/>
            <person name="Roest Crollius H."/>
            <person name="Montfort J."/>
            <person name="Robinson-Rechavi M."/>
            <person name="Bucao C."/>
            <person name="Bouchez O."/>
            <person name="Gislard M."/>
            <person name="Lluch J."/>
            <person name="Milhes M."/>
            <person name="Lampietro C."/>
            <person name="Lopez Roques C."/>
            <person name="Donnadieu C."/>
            <person name="Braasch I."/>
            <person name="Desvignes T."/>
            <person name="Postlethwait J."/>
            <person name="Bobe J."/>
            <person name="Guiguen Y."/>
        </authorList>
    </citation>
    <scope>NUCLEOTIDE SEQUENCE</scope>
    <source>
        <strain evidence="12">M-15738</strain>
        <tissue evidence="12">Blood</tissue>
    </source>
</reference>
<evidence type="ECO:0000256" key="5">
    <source>
        <dbReference type="ARBA" id="ARBA00022771"/>
    </source>
</evidence>
<proteinExistence type="inferred from homology"/>
<comment type="subcellular location">
    <subcellularLocation>
        <location evidence="1">Nucleus</location>
    </subcellularLocation>
</comment>
<feature type="domain" description="C2H2-type" evidence="11">
    <location>
        <begin position="281"/>
        <end position="308"/>
    </location>
</feature>
<dbReference type="FunFam" id="3.30.160.60:FF:001498">
    <property type="entry name" value="Zinc finger protein 404"/>
    <property type="match status" value="1"/>
</dbReference>
<sequence>MDACERLDLALQDLLKLRENEVEFVSALRDHIESNRQLKLQVEDLHKRLEEKEGQLDEAKRTIRALRGDVQTLQEQVTMRKRNYRKILRKAPPTRSKDEIQMRAHTNPPTMAISCTSECPESVDDTREKSSAAVRVVGMDCCGQGAVDEDTFDSDGDSDFIPNYEEIQSCSDDENILAPSKKRRQPKRIVVKKQHHTCGVCHQTFWKLRGLRAHQRSHKDKNVAPRPKPRKRHCPLKEEEGAEKPPPPLGKPYECNECGKSFRTLSHLTVHHRIHTGEKPYSCTKCEKTFAQKNGVMTHLVSHASKDTPIPCPHCQVTYTSSTSLRQHIASHRKENRNMCSKCGVVFASAAELKEHKATHASERLLSCPHCGKKFRNTSGLKEHVRTHTGERPYLCHDCGRSFSCAQHLKTHRRTHTGERPYACAVCGERFAQGITLRKHQLRHTGEKPHLCSLCGKAFARAEVLKTHMRVHTGEKPYRCIVCGQAFRYVQTLQSHHMRMHRKDEDTSGAAGT</sequence>
<dbReference type="Pfam" id="PF13894">
    <property type="entry name" value="zf-C2H2_4"/>
    <property type="match status" value="1"/>
</dbReference>
<evidence type="ECO:0000259" key="11">
    <source>
        <dbReference type="PROSITE" id="PS50157"/>
    </source>
</evidence>
<feature type="domain" description="C2H2-type" evidence="11">
    <location>
        <begin position="478"/>
        <end position="506"/>
    </location>
</feature>
<evidence type="ECO:0000256" key="3">
    <source>
        <dbReference type="ARBA" id="ARBA00022723"/>
    </source>
</evidence>
<dbReference type="Pfam" id="PF13912">
    <property type="entry name" value="zf-C2H2_6"/>
    <property type="match status" value="1"/>
</dbReference>
<dbReference type="GO" id="GO:0005694">
    <property type="term" value="C:chromosome"/>
    <property type="evidence" value="ECO:0007669"/>
    <property type="project" value="UniProtKB-ARBA"/>
</dbReference>
<feature type="region of interest" description="Disordered" evidence="10">
    <location>
        <begin position="212"/>
        <end position="250"/>
    </location>
</feature>
<feature type="coiled-coil region" evidence="9">
    <location>
        <begin position="28"/>
        <end position="76"/>
    </location>
</feature>
<dbReference type="Proteomes" id="UP000823561">
    <property type="component" value="Chromosome 7"/>
</dbReference>
<dbReference type="AlphaFoldDB" id="A0AAV6GYL2"/>
<keyword evidence="13" id="KW-1185">Reference proteome</keyword>
<dbReference type="PROSITE" id="PS00028">
    <property type="entry name" value="ZINC_FINGER_C2H2_1"/>
    <property type="match status" value="10"/>
</dbReference>
<protein>
    <recommendedName>
        <fullName evidence="11">C2H2-type domain-containing protein</fullName>
    </recommendedName>
</protein>
<dbReference type="GO" id="GO:0005634">
    <property type="term" value="C:nucleus"/>
    <property type="evidence" value="ECO:0007669"/>
    <property type="project" value="UniProtKB-SubCell"/>
</dbReference>
<evidence type="ECO:0000256" key="1">
    <source>
        <dbReference type="ARBA" id="ARBA00004123"/>
    </source>
</evidence>
<name>A0AAV6GYL2_9TELE</name>
<dbReference type="GO" id="GO:0045893">
    <property type="term" value="P:positive regulation of DNA-templated transcription"/>
    <property type="evidence" value="ECO:0007669"/>
    <property type="project" value="UniProtKB-ARBA"/>
</dbReference>
<dbReference type="GO" id="GO:0000978">
    <property type="term" value="F:RNA polymerase II cis-regulatory region sequence-specific DNA binding"/>
    <property type="evidence" value="ECO:0007669"/>
    <property type="project" value="TreeGrafter"/>
</dbReference>
<dbReference type="PANTHER" id="PTHR24388:SF53">
    <property type="entry name" value="CHORION TRANSCRIPTION FACTOR CF2-RELATED"/>
    <property type="match status" value="1"/>
</dbReference>
<keyword evidence="4" id="KW-0677">Repeat</keyword>
<keyword evidence="5 8" id="KW-0863">Zinc-finger</keyword>
<organism evidence="12 13">
    <name type="scientific">Alosa alosa</name>
    <name type="common">allis shad</name>
    <dbReference type="NCBI Taxonomy" id="278164"/>
    <lineage>
        <taxon>Eukaryota</taxon>
        <taxon>Metazoa</taxon>
        <taxon>Chordata</taxon>
        <taxon>Craniata</taxon>
        <taxon>Vertebrata</taxon>
        <taxon>Euteleostomi</taxon>
        <taxon>Actinopterygii</taxon>
        <taxon>Neopterygii</taxon>
        <taxon>Teleostei</taxon>
        <taxon>Clupei</taxon>
        <taxon>Clupeiformes</taxon>
        <taxon>Clupeoidei</taxon>
        <taxon>Clupeidae</taxon>
        <taxon>Alosa</taxon>
    </lineage>
</organism>
<dbReference type="FunFam" id="3.30.160.60:FF:002343">
    <property type="entry name" value="Zinc finger protein 33A"/>
    <property type="match status" value="1"/>
</dbReference>
<keyword evidence="7" id="KW-0539">Nucleus</keyword>
<dbReference type="SUPFAM" id="SSF57667">
    <property type="entry name" value="beta-beta-alpha zinc fingers"/>
    <property type="match status" value="6"/>
</dbReference>
<evidence type="ECO:0000256" key="4">
    <source>
        <dbReference type="ARBA" id="ARBA00022737"/>
    </source>
</evidence>
<dbReference type="GO" id="GO:0000981">
    <property type="term" value="F:DNA-binding transcription factor activity, RNA polymerase II-specific"/>
    <property type="evidence" value="ECO:0007669"/>
    <property type="project" value="TreeGrafter"/>
</dbReference>
<evidence type="ECO:0000256" key="6">
    <source>
        <dbReference type="ARBA" id="ARBA00022833"/>
    </source>
</evidence>
<dbReference type="PANTHER" id="PTHR24388">
    <property type="entry name" value="ZINC FINGER PROTEIN"/>
    <property type="match status" value="1"/>
</dbReference>
<feature type="domain" description="C2H2-type" evidence="11">
    <location>
        <begin position="450"/>
        <end position="477"/>
    </location>
</feature>
<evidence type="ECO:0000256" key="2">
    <source>
        <dbReference type="ARBA" id="ARBA00006991"/>
    </source>
</evidence>
<feature type="domain" description="C2H2-type" evidence="11">
    <location>
        <begin position="338"/>
        <end position="365"/>
    </location>
</feature>
<feature type="domain" description="C2H2-type" evidence="11">
    <location>
        <begin position="366"/>
        <end position="393"/>
    </location>
</feature>
<keyword evidence="3" id="KW-0479">Metal-binding</keyword>
<feature type="domain" description="C2H2-type" evidence="11">
    <location>
        <begin position="253"/>
        <end position="280"/>
    </location>
</feature>
<dbReference type="SMART" id="SM00355">
    <property type="entry name" value="ZnF_C2H2"/>
    <property type="match status" value="10"/>
</dbReference>
<dbReference type="InterPro" id="IPR050527">
    <property type="entry name" value="Snail/Krueppel_Znf"/>
</dbReference>
<dbReference type="FunFam" id="3.30.160.60:FF:001732">
    <property type="entry name" value="Zgc:162936"/>
    <property type="match status" value="1"/>
</dbReference>
<comment type="caution">
    <text evidence="12">The sequence shown here is derived from an EMBL/GenBank/DDBJ whole genome shotgun (WGS) entry which is preliminary data.</text>
</comment>
<dbReference type="FunFam" id="3.30.160.60:FF:001049">
    <property type="entry name" value="zinc finger protein 319"/>
    <property type="match status" value="1"/>
</dbReference>
<evidence type="ECO:0000313" key="13">
    <source>
        <dbReference type="Proteomes" id="UP000823561"/>
    </source>
</evidence>
<keyword evidence="9" id="KW-0175">Coiled coil</keyword>
<dbReference type="FunFam" id="3.30.160.60:FF:000688">
    <property type="entry name" value="zinc finger protein 197 isoform X1"/>
    <property type="match status" value="1"/>
</dbReference>
<dbReference type="Gene3D" id="3.30.160.60">
    <property type="entry name" value="Classic Zinc Finger"/>
    <property type="match status" value="8"/>
</dbReference>
<dbReference type="InterPro" id="IPR013087">
    <property type="entry name" value="Znf_C2H2_type"/>
</dbReference>
<dbReference type="FunFam" id="3.30.160.60:FF:000912">
    <property type="entry name" value="Zinc finger protein 660"/>
    <property type="match status" value="2"/>
</dbReference>
<dbReference type="InterPro" id="IPR036236">
    <property type="entry name" value="Znf_C2H2_sf"/>
</dbReference>